<dbReference type="PANTHER" id="PTHR30204">
    <property type="entry name" value="REDOX-CYCLING DRUG-SENSING TRANSCRIPTIONAL ACTIVATOR SOXR"/>
    <property type="match status" value="1"/>
</dbReference>
<evidence type="ECO:0000256" key="1">
    <source>
        <dbReference type="ARBA" id="ARBA00023125"/>
    </source>
</evidence>
<gene>
    <name evidence="3" type="ORF">Aple_039720</name>
</gene>
<dbReference type="Gene3D" id="1.10.1660.10">
    <property type="match status" value="1"/>
</dbReference>
<dbReference type="InterPro" id="IPR000551">
    <property type="entry name" value="MerR-type_HTH_dom"/>
</dbReference>
<name>A0A5M3XK08_9ACTN</name>
<dbReference type="OrthoDB" id="4569196at2"/>
<comment type="caution">
    <text evidence="3">The sequence shown here is derived from an EMBL/GenBank/DDBJ whole genome shotgun (WGS) entry which is preliminary data.</text>
</comment>
<sequence length="261" mass="28784">MLTIGQLAAYAGVTVRAVRHYHQIGLLPEPERDAAGYRRYGATAVVSLIKIRTLANAGVPLSQIGQMLGADASTFAEAVQRIDSHLGEEIERLEASRKQIAQLAAGDSLALPPEVVAYLDRLREIGVSERVVEGERDGWILVAARWPDSIREVMPGKFAQLDDPRVVWLYRVLSEMSESDAGDDPRLEEVADLMAAGLAEQAATSGETDLGEMTHDHLPFDLLDALAVESDPRVERLLDLMRERGWASWIWRPERQAEPPG</sequence>
<dbReference type="SMART" id="SM00422">
    <property type="entry name" value="HTH_MERR"/>
    <property type="match status" value="1"/>
</dbReference>
<dbReference type="InterPro" id="IPR009061">
    <property type="entry name" value="DNA-bd_dom_put_sf"/>
</dbReference>
<evidence type="ECO:0000313" key="4">
    <source>
        <dbReference type="Proteomes" id="UP000377595"/>
    </source>
</evidence>
<dbReference type="SUPFAM" id="SSF46955">
    <property type="entry name" value="Putative DNA-binding domain"/>
    <property type="match status" value="1"/>
</dbReference>
<accession>A0A5M3XK08</accession>
<organism evidence="3 4">
    <name type="scientific">Acrocarpospora pleiomorpha</name>
    <dbReference type="NCBI Taxonomy" id="90975"/>
    <lineage>
        <taxon>Bacteria</taxon>
        <taxon>Bacillati</taxon>
        <taxon>Actinomycetota</taxon>
        <taxon>Actinomycetes</taxon>
        <taxon>Streptosporangiales</taxon>
        <taxon>Streptosporangiaceae</taxon>
        <taxon>Acrocarpospora</taxon>
    </lineage>
</organism>
<keyword evidence="4" id="KW-1185">Reference proteome</keyword>
<keyword evidence="1" id="KW-0238">DNA-binding</keyword>
<dbReference type="EMBL" id="BLAF01000020">
    <property type="protein sequence ID" value="GES21076.1"/>
    <property type="molecule type" value="Genomic_DNA"/>
</dbReference>
<dbReference type="Pfam" id="PF00376">
    <property type="entry name" value="MerR"/>
    <property type="match status" value="1"/>
</dbReference>
<feature type="domain" description="HTH merR-type" evidence="2">
    <location>
        <begin position="1"/>
        <end position="70"/>
    </location>
</feature>
<dbReference type="Proteomes" id="UP000377595">
    <property type="component" value="Unassembled WGS sequence"/>
</dbReference>
<dbReference type="CDD" id="cd00592">
    <property type="entry name" value="HTH_MerR-like"/>
    <property type="match status" value="1"/>
</dbReference>
<protein>
    <submittedName>
        <fullName evidence="3">MerR family transcriptional regulator</fullName>
    </submittedName>
</protein>
<dbReference type="AlphaFoldDB" id="A0A5M3XK08"/>
<dbReference type="RefSeq" id="WP_155346080.1">
    <property type="nucleotide sequence ID" value="NZ_BAAAHM010000008.1"/>
</dbReference>
<evidence type="ECO:0000313" key="3">
    <source>
        <dbReference type="EMBL" id="GES21076.1"/>
    </source>
</evidence>
<dbReference type="PROSITE" id="PS50937">
    <property type="entry name" value="HTH_MERR_2"/>
    <property type="match status" value="1"/>
</dbReference>
<dbReference type="PANTHER" id="PTHR30204:SF93">
    <property type="entry name" value="HTH MERR-TYPE DOMAIN-CONTAINING PROTEIN"/>
    <property type="match status" value="1"/>
</dbReference>
<reference evidence="3 4" key="1">
    <citation type="submission" date="2019-10" db="EMBL/GenBank/DDBJ databases">
        <title>Whole genome shotgun sequence of Acrocarpospora pleiomorpha NBRC 16267.</title>
        <authorList>
            <person name="Ichikawa N."/>
            <person name="Kimura A."/>
            <person name="Kitahashi Y."/>
            <person name="Komaki H."/>
            <person name="Oguchi A."/>
        </authorList>
    </citation>
    <scope>NUCLEOTIDE SEQUENCE [LARGE SCALE GENOMIC DNA]</scope>
    <source>
        <strain evidence="3 4">NBRC 16267</strain>
    </source>
</reference>
<proteinExistence type="predicted"/>
<dbReference type="GO" id="GO:0003700">
    <property type="term" value="F:DNA-binding transcription factor activity"/>
    <property type="evidence" value="ECO:0007669"/>
    <property type="project" value="InterPro"/>
</dbReference>
<evidence type="ECO:0000259" key="2">
    <source>
        <dbReference type="PROSITE" id="PS50937"/>
    </source>
</evidence>
<dbReference type="GO" id="GO:0003677">
    <property type="term" value="F:DNA binding"/>
    <property type="evidence" value="ECO:0007669"/>
    <property type="project" value="UniProtKB-KW"/>
</dbReference>
<dbReference type="PRINTS" id="PR00040">
    <property type="entry name" value="HTHMERR"/>
</dbReference>
<dbReference type="InterPro" id="IPR047057">
    <property type="entry name" value="MerR_fam"/>
</dbReference>